<accession>E2BUG1</accession>
<organism evidence="6">
    <name type="scientific">Harpegnathos saltator</name>
    <name type="common">Jerdon's jumping ant</name>
    <dbReference type="NCBI Taxonomy" id="610380"/>
    <lineage>
        <taxon>Eukaryota</taxon>
        <taxon>Metazoa</taxon>
        <taxon>Ecdysozoa</taxon>
        <taxon>Arthropoda</taxon>
        <taxon>Hexapoda</taxon>
        <taxon>Insecta</taxon>
        <taxon>Pterygota</taxon>
        <taxon>Neoptera</taxon>
        <taxon>Endopterygota</taxon>
        <taxon>Hymenoptera</taxon>
        <taxon>Apocrita</taxon>
        <taxon>Aculeata</taxon>
        <taxon>Formicoidea</taxon>
        <taxon>Formicidae</taxon>
        <taxon>Ponerinae</taxon>
        <taxon>Ponerini</taxon>
        <taxon>Harpegnathos</taxon>
    </lineage>
</organism>
<evidence type="ECO:0000313" key="6">
    <source>
        <dbReference type="Proteomes" id="UP000008237"/>
    </source>
</evidence>
<feature type="domain" description="Ig-like" evidence="3">
    <location>
        <begin position="18"/>
        <end position="111"/>
    </location>
</feature>
<dbReference type="InterPro" id="IPR050964">
    <property type="entry name" value="Striated_Muscle_Regulatory"/>
</dbReference>
<dbReference type="InterPro" id="IPR003598">
    <property type="entry name" value="Ig_sub2"/>
</dbReference>
<feature type="compositionally biased region" description="Basic and acidic residues" evidence="2">
    <location>
        <begin position="1657"/>
        <end position="1671"/>
    </location>
</feature>
<feature type="compositionally biased region" description="Polar residues" evidence="2">
    <location>
        <begin position="1204"/>
        <end position="1215"/>
    </location>
</feature>
<evidence type="ECO:0000256" key="1">
    <source>
        <dbReference type="ARBA" id="ARBA00022737"/>
    </source>
</evidence>
<dbReference type="PANTHER" id="PTHR13817">
    <property type="entry name" value="TITIN"/>
    <property type="match status" value="1"/>
</dbReference>
<feature type="compositionally biased region" description="Basic and acidic residues" evidence="2">
    <location>
        <begin position="1640"/>
        <end position="1649"/>
    </location>
</feature>
<dbReference type="Pfam" id="PF07679">
    <property type="entry name" value="I-set"/>
    <property type="match status" value="8"/>
</dbReference>
<dbReference type="InterPro" id="IPR013783">
    <property type="entry name" value="Ig-like_fold"/>
</dbReference>
<dbReference type="FunFam" id="2.60.40.10:FF:000876">
    <property type="entry name" value="Uncharacterized protein, isoform H"/>
    <property type="match status" value="1"/>
</dbReference>
<dbReference type="SUPFAM" id="SSF48726">
    <property type="entry name" value="Immunoglobulin"/>
    <property type="match status" value="10"/>
</dbReference>
<feature type="compositionally biased region" description="Polar residues" evidence="2">
    <location>
        <begin position="1259"/>
        <end position="1271"/>
    </location>
</feature>
<feature type="domain" description="Fibronectin type-III" evidence="4">
    <location>
        <begin position="2426"/>
        <end position="2523"/>
    </location>
</feature>
<feature type="domain" description="Ig-like" evidence="3">
    <location>
        <begin position="221"/>
        <end position="315"/>
    </location>
</feature>
<dbReference type="GO" id="GO:0031430">
    <property type="term" value="C:M band"/>
    <property type="evidence" value="ECO:0007669"/>
    <property type="project" value="TreeGrafter"/>
</dbReference>
<feature type="compositionally biased region" description="Basic and acidic residues" evidence="2">
    <location>
        <begin position="703"/>
        <end position="723"/>
    </location>
</feature>
<feature type="compositionally biased region" description="Low complexity" evidence="2">
    <location>
        <begin position="1681"/>
        <end position="1696"/>
    </location>
</feature>
<evidence type="ECO:0000259" key="3">
    <source>
        <dbReference type="PROSITE" id="PS50835"/>
    </source>
</evidence>
<evidence type="ECO:0000313" key="5">
    <source>
        <dbReference type="EMBL" id="EFN80688.1"/>
    </source>
</evidence>
<feature type="region of interest" description="Disordered" evidence="2">
    <location>
        <begin position="1"/>
        <end position="20"/>
    </location>
</feature>
<feature type="region of interest" description="Disordered" evidence="2">
    <location>
        <begin position="445"/>
        <end position="526"/>
    </location>
</feature>
<dbReference type="SMART" id="SM00409">
    <property type="entry name" value="IG"/>
    <property type="match status" value="8"/>
</dbReference>
<feature type="compositionally biased region" description="Basic and acidic residues" evidence="2">
    <location>
        <begin position="740"/>
        <end position="769"/>
    </location>
</feature>
<feature type="domain" description="Ig-like" evidence="3">
    <location>
        <begin position="2054"/>
        <end position="2143"/>
    </location>
</feature>
<feature type="region of interest" description="Disordered" evidence="2">
    <location>
        <begin position="1639"/>
        <end position="1701"/>
    </location>
</feature>
<feature type="compositionally biased region" description="Basic and acidic residues" evidence="2">
    <location>
        <begin position="1216"/>
        <end position="1241"/>
    </location>
</feature>
<sequence length="2537" mass="288975">MNDRDSDGPSEEGAGFAPSFIEKPRIIPNESGTLITMKCKCKANPKPEVTWFRGTNVVKESSKISIKTKTLEEDIYELIMEIKDPSAPDGGTYRCHVKNEYGESNANLNLNIEAEPEPEGDGPTFVEKPRIQSQNKGKLVIMDCKVKAKPKPQIVWTHAGQVVKESSKISISIVHEKEDIYYIKLTLNDPGPEDSGLYKCNIKNELGELNANLTLNVEIIPVIKEKPKVVKIVKKKTVIVECHVLSKFSPECTWFKENQAVKEDSRHKLHVEQVKEGEFAVKLEIEQMSTTDKGVYKLVARNEKGEATSQVVEVTEIPDQGEKPKIVTGLQSITVEEGKTVELIATLATQDRKVTITWYRDSTVVKASKDIMISFNGLDMKLTITSSSTELSGTYKVVVSNEYGQDESSARVVIKKKEEKKKDEEEEEKKKKKVEKKEEKKEEEKKKEEKKVEKKEEKKVEKKEEKKIEEKKEEKKVEKKAEKKIEEKKEEKKVSVWSDEEDDQSEDYEEVEEEEEEEEEVVSVIESSIISTEAILEESDSEIISRVEDKPDLKPNGIDKPGVGKKMEILQESRETTPKLEKTAAARKESISRVEEIKQESRRSSLITAEGKILSDGTMTPRRVSIQKMEEEVKVESRRSSTIEKKKAAVEKDTSRNKVHDISMSKTLTYKFDQVPKDKTLETSTYKIYPQKSDKKIEDFWSKPTKLDVESKKPDKDISKDKTPSYGTHDTLTAKTYPYKYDEEPKDKTHLHDTFTDKKSSFKSEEMLKNKTPLSDTRTDKIGPQESDEEIEDIWSTKPKERDTASGKYDKDISKDKTLPYGTRTVKMQPQKSDEESKDKIHPSDRLVAKTQPQESDEISKDKVYSLDTPSTKIKSRKHDVSKDKAHLQDTPATKTQSQKSPEISKDQTRPQDTPPVKTQSRKSDEVPKNETRSHDTPTTRTESRKSIDVQKDETRPRDTFTAETQPRKSNEDKTFSQDTRTIKTQPRKSDEISKDKTYLHDAPIDKTTRPQESDEEIEDIWSTKPKDIPSSKYIKDSPKTTNRLSPRESNEEIEDIWSSRKERENRPRKNYEDSPKIKDKSPRRQSDEKIEDIWSSRKESKDKPQKNYEDTPQIKTMRRVSKPDEQSEVDNAPSSKPKTRDFKSTQNNEDKLTPKSRGYDDKYVPRNDEDTSRSTDTRQPHKTPLDQDVKTYYTHYNYDIWAPTSTENEQNSVTVDKDIWASRTEDDAPKSIRRTEDSRISKVASYKIEDGVEEPACTNASKPATKSRGSISKLKETTEDDIPEHKITDSKPKIRNTLEITDSTLDKEEVPKKKLTTRRRSSTKSTEGSEDQEPVLKPKKKKPKPVDDAKKEEPTTKAKTPGKPETRKEEAKPKAEEAKVEPKAKTKAEEVKEAPKAKLKPGEPKEGLKIKPKAEEETPKAKAKPDEPKEEPKVKPKTEEAKQTPTLKPKPQEDKIEGMPKAKPEEVKEAPKAKFKPDEPKEEPKAKLKVEEAKKEEPAKTFATKPEEPKKEEEVRKMSLRSTKQLEEEKKAQEKVELKPKDATDAKLKLRKLPPKQEVKKETFQQIQLKPVAREPKEAQQAEKNVVELKKTEKGEKLEVKKMKVSKEAKEASYELPEIPDYERAVLEKPQEFDFGEFVPRDKTKLDRPATQPKLPEIKAPEAPKIEVIKDVTPVGSRKGSLAPGSGASSRRGSLIPPEELGRRPSLIISDEEHRKLRPGEVVDERKLGRLRPGEVLDAKRRRPSTADIRRPSVADLENKINQPSTPLRDVGPAGPPQIVDVQESYSAVEDSTAYLTVAVEGTPAPTFKFYKGITEIIEGGRFKFLTDTETNTITLCMRKTKPNDEGTYKIVVSNIHGEDSAEMQLYVSDASGMDFRTMLKKRKYQKWAREEAEQEKVDLKEVEKPMPALKKVEKSLRNELHGPSWYQDGEEIVILTDGVEILRISLVRKGETNWSWLKKPETFLKPLVDQYAKEGKDKKVTFEANFSKPNCKPKWFFRKDELFSSAKYKFKNEEDCYQLVIMGPKVEDTGKYTIEISGVSSTGFLNVDEPDPTYTFTKPLSKKTSGFTKHETYMECTVSSNMAQVSWHKGKTKLEDGDLYSISKDISGVCRLTIKSATLEDSGEYSCKISKQTDKTDTILTVIEYPYKFVKVLKHQQLVEKETLTLLCELDDAAGEVKWFKGDQAIMPDKRVQIKEEGRKRKLIIKDCKVTDAGLYSCVSNADKTEAEIVINYANRFNKKLKDTVAVEREKLVLDIELQDQTAPAIFYFNGEKIEPNERVEIKNLGGGKHQLIFNRLEMTDDGEIMCESGQLTSNCKLTVKKGESKPIADIPDKIEGPCSAPLIFVVPFKVDGTKQSQVEAKLMKDGKALPLKDVEIIVSEDKITYKIKKPQRESSGIYQIKISNNQGEEVKDVNIVMQDVPSPPTDVEVNEIFHDSCVVSFKPSKDDGGTPITKYIIERLDLSLKAQWDNVGEVMPGEKCVYKVTDLVTKKEYKFRIRAVNKLGSSEPALFGKPVLAKDPWGKFLEPESIKEKL</sequence>
<protein>
    <submittedName>
        <fullName evidence="5">Titin</fullName>
    </submittedName>
</protein>
<feature type="compositionally biased region" description="Acidic residues" evidence="2">
    <location>
        <begin position="498"/>
        <end position="521"/>
    </location>
</feature>
<dbReference type="InterPro" id="IPR007110">
    <property type="entry name" value="Ig-like_dom"/>
</dbReference>
<feature type="region of interest" description="Disordered" evidence="2">
    <location>
        <begin position="703"/>
        <end position="1191"/>
    </location>
</feature>
<feature type="region of interest" description="Disordered" evidence="2">
    <location>
        <begin position="637"/>
        <end position="658"/>
    </location>
</feature>
<dbReference type="SMART" id="SM00408">
    <property type="entry name" value="IGc2"/>
    <property type="match status" value="7"/>
</dbReference>
<feature type="domain" description="Ig-like" evidence="3">
    <location>
        <begin position="324"/>
        <end position="413"/>
    </location>
</feature>
<dbReference type="PANTHER" id="PTHR13817:SF151">
    <property type="entry name" value="TITIN"/>
    <property type="match status" value="1"/>
</dbReference>
<reference evidence="5 6" key="1">
    <citation type="journal article" date="2010" name="Science">
        <title>Genomic comparison of the ants Camponotus floridanus and Harpegnathos saltator.</title>
        <authorList>
            <person name="Bonasio R."/>
            <person name="Zhang G."/>
            <person name="Ye C."/>
            <person name="Mutti N.S."/>
            <person name="Fang X."/>
            <person name="Qin N."/>
            <person name="Donahue G."/>
            <person name="Yang P."/>
            <person name="Li Q."/>
            <person name="Li C."/>
            <person name="Zhang P."/>
            <person name="Huang Z."/>
            <person name="Berger S.L."/>
            <person name="Reinberg D."/>
            <person name="Wang J."/>
            <person name="Liebig J."/>
        </authorList>
    </citation>
    <scope>NUCLEOTIDE SEQUENCE [LARGE SCALE GENOMIC DNA]</scope>
    <source>
        <strain evidence="5 6">R22 G/1</strain>
    </source>
</reference>
<dbReference type="InterPro" id="IPR013098">
    <property type="entry name" value="Ig_I-set"/>
</dbReference>
<feature type="domain" description="Ig-like" evidence="3">
    <location>
        <begin position="123"/>
        <end position="216"/>
    </location>
</feature>
<dbReference type="FunFam" id="2.60.40.10:FF:000440">
    <property type="entry name" value="Bent, isoform C"/>
    <property type="match status" value="1"/>
</dbReference>
<dbReference type="GO" id="GO:0045214">
    <property type="term" value="P:sarcomere organization"/>
    <property type="evidence" value="ECO:0007669"/>
    <property type="project" value="TreeGrafter"/>
</dbReference>
<dbReference type="Proteomes" id="UP000008237">
    <property type="component" value="Unassembled WGS sequence"/>
</dbReference>
<dbReference type="OrthoDB" id="504170at2759"/>
<dbReference type="PROSITE" id="PS50835">
    <property type="entry name" value="IG_LIKE"/>
    <property type="match status" value="6"/>
</dbReference>
<dbReference type="FunFam" id="2.60.40.10:FF:000056">
    <property type="entry name" value="twitchin isoform X4"/>
    <property type="match status" value="1"/>
</dbReference>
<feature type="compositionally biased region" description="Basic and acidic residues" evidence="2">
    <location>
        <begin position="1525"/>
        <end position="1549"/>
    </location>
</feature>
<dbReference type="FunFam" id="2.60.40.10:FF:000097">
    <property type="entry name" value="Bent, isoform F"/>
    <property type="match status" value="3"/>
</dbReference>
<feature type="compositionally biased region" description="Polar residues" evidence="2">
    <location>
        <begin position="891"/>
        <end position="902"/>
    </location>
</feature>
<dbReference type="InterPro" id="IPR036116">
    <property type="entry name" value="FN3_sf"/>
</dbReference>
<dbReference type="CDD" id="cd00063">
    <property type="entry name" value="FN3"/>
    <property type="match status" value="1"/>
</dbReference>
<feature type="compositionally biased region" description="Basic and acidic residues" evidence="2">
    <location>
        <begin position="543"/>
        <end position="553"/>
    </location>
</feature>
<feature type="compositionally biased region" description="Basic and acidic residues" evidence="2">
    <location>
        <begin position="988"/>
        <end position="1013"/>
    </location>
</feature>
<feature type="region of interest" description="Disordered" evidence="2">
    <location>
        <begin position="595"/>
        <end position="620"/>
    </location>
</feature>
<feature type="compositionally biased region" description="Basic and acidic residues" evidence="2">
    <location>
        <begin position="879"/>
        <end position="888"/>
    </location>
</feature>
<dbReference type="InterPro" id="IPR003599">
    <property type="entry name" value="Ig_sub"/>
</dbReference>
<dbReference type="Pfam" id="PF00041">
    <property type="entry name" value="fn3"/>
    <property type="match status" value="1"/>
</dbReference>
<dbReference type="SMART" id="SM00060">
    <property type="entry name" value="FN3"/>
    <property type="match status" value="1"/>
</dbReference>
<keyword evidence="1" id="KW-0677">Repeat</keyword>
<feature type="compositionally biased region" description="Basic residues" evidence="2">
    <location>
        <begin position="1314"/>
        <end position="1323"/>
    </location>
</feature>
<feature type="region of interest" description="Disordered" evidence="2">
    <location>
        <begin position="1203"/>
        <end position="1566"/>
    </location>
</feature>
<keyword evidence="6" id="KW-1185">Reference proteome</keyword>
<dbReference type="InterPro" id="IPR003961">
    <property type="entry name" value="FN3_dom"/>
</dbReference>
<feature type="compositionally biased region" description="Basic and acidic residues" evidence="2">
    <location>
        <begin position="1451"/>
        <end position="1518"/>
    </location>
</feature>
<feature type="compositionally biased region" description="Basic and acidic residues" evidence="2">
    <location>
        <begin position="1139"/>
        <end position="1190"/>
    </location>
</feature>
<dbReference type="EMBL" id="GL450640">
    <property type="protein sequence ID" value="EFN80688.1"/>
    <property type="molecule type" value="Genomic_DNA"/>
</dbReference>
<dbReference type="PROSITE" id="PS50853">
    <property type="entry name" value="FN3"/>
    <property type="match status" value="1"/>
</dbReference>
<feature type="compositionally biased region" description="Basic and acidic residues" evidence="2">
    <location>
        <begin position="445"/>
        <end position="494"/>
    </location>
</feature>
<feature type="compositionally biased region" description="Basic and acidic residues" evidence="2">
    <location>
        <begin position="1345"/>
        <end position="1443"/>
    </location>
</feature>
<dbReference type="SUPFAM" id="SSF49265">
    <property type="entry name" value="Fibronectin type III"/>
    <property type="match status" value="1"/>
</dbReference>
<feature type="compositionally biased region" description="Basic and acidic residues" evidence="2">
    <location>
        <begin position="922"/>
        <end position="976"/>
    </location>
</feature>
<evidence type="ECO:0000256" key="2">
    <source>
        <dbReference type="SAM" id="MobiDB-lite"/>
    </source>
</evidence>
<evidence type="ECO:0000259" key="4">
    <source>
        <dbReference type="PROSITE" id="PS50853"/>
    </source>
</evidence>
<dbReference type="OMA" id="INIRTEQ"/>
<feature type="compositionally biased region" description="Basic and acidic residues" evidence="2">
    <location>
        <begin position="832"/>
        <end position="848"/>
    </location>
</feature>
<feature type="region of interest" description="Disordered" evidence="2">
    <location>
        <begin position="541"/>
        <end position="566"/>
    </location>
</feature>
<dbReference type="STRING" id="610380.E2BUG1"/>
<dbReference type="CDD" id="cd00096">
    <property type="entry name" value="Ig"/>
    <property type="match status" value="1"/>
</dbReference>
<feature type="compositionally biased region" description="Basic and acidic residues" evidence="2">
    <location>
        <begin position="1058"/>
        <end position="1110"/>
    </location>
</feature>
<dbReference type="Gene3D" id="2.60.40.10">
    <property type="entry name" value="Immunoglobulins"/>
    <property type="match status" value="11"/>
</dbReference>
<dbReference type="FunFam" id="2.60.40.10:FF:000935">
    <property type="entry name" value="Uncharacterized protein, isoform I"/>
    <property type="match status" value="1"/>
</dbReference>
<gene>
    <name evidence="5" type="ORF">EAI_13878</name>
</gene>
<name>E2BUG1_HARSA</name>
<feature type="compositionally biased region" description="Basic and acidic residues" evidence="2">
    <location>
        <begin position="1274"/>
        <end position="1293"/>
    </location>
</feature>
<feature type="compositionally biased region" description="Basic and acidic residues" evidence="2">
    <location>
        <begin position="798"/>
        <end position="818"/>
    </location>
</feature>
<dbReference type="InParanoid" id="E2BUG1"/>
<dbReference type="InterPro" id="IPR036179">
    <property type="entry name" value="Ig-like_dom_sf"/>
</dbReference>
<feature type="domain" description="Ig-like" evidence="3">
    <location>
        <begin position="2148"/>
        <end position="2232"/>
    </location>
</feature>
<proteinExistence type="predicted"/>
<feature type="compositionally biased region" description="Basic and acidic residues" evidence="2">
    <location>
        <begin position="1025"/>
        <end position="1039"/>
    </location>
</feature>